<feature type="transmembrane region" description="Helical" evidence="1">
    <location>
        <begin position="185"/>
        <end position="207"/>
    </location>
</feature>
<name>A0ABY2KN21_9RHOB</name>
<keyword evidence="1" id="KW-1133">Transmembrane helix</keyword>
<dbReference type="RefSeq" id="WP_135430031.1">
    <property type="nucleotide sequence ID" value="NZ_RPEM01000004.1"/>
</dbReference>
<sequence>MDLWIAFTIFAALTQTLRFALQKALGSTGLSPGGATFARFLFAAPLATAAACALYVQSGVSLPVPGVAFFGYVVVGGIAQIIATELTVRLMGMRSFATGIAFTKTEVLQAAVASALILGEMVSFGAGLAIAVGFAGLVCLSFPRTTAFEGRPVAFGLAAGALFAVAAICYRGATLSLEPAPFLLRALLALATATVIQSVIMALWLSFREPGEMARVLHGWRRTAPVGITGLLGSLGWFAAFSLQNAAYVRALGQVEVIFTLLFSTLWFREKLGGREVAGLLLVSLSVIFLVLGTG</sequence>
<evidence type="ECO:0000259" key="2">
    <source>
        <dbReference type="Pfam" id="PF00892"/>
    </source>
</evidence>
<feature type="domain" description="EamA" evidence="2">
    <location>
        <begin position="154"/>
        <end position="291"/>
    </location>
</feature>
<dbReference type="EMBL" id="RPEM01000004">
    <property type="protein sequence ID" value="TGD43988.1"/>
    <property type="molecule type" value="Genomic_DNA"/>
</dbReference>
<dbReference type="InterPro" id="IPR000620">
    <property type="entry name" value="EamA_dom"/>
</dbReference>
<keyword evidence="4" id="KW-1185">Reference proteome</keyword>
<evidence type="ECO:0000256" key="1">
    <source>
        <dbReference type="SAM" id="Phobius"/>
    </source>
</evidence>
<keyword evidence="1" id="KW-0812">Transmembrane</keyword>
<feature type="transmembrane region" description="Helical" evidence="1">
    <location>
        <begin position="154"/>
        <end position="173"/>
    </location>
</feature>
<feature type="transmembrane region" description="Helical" evidence="1">
    <location>
        <begin position="121"/>
        <end position="142"/>
    </location>
</feature>
<organism evidence="3 4">
    <name type="scientific">Pseudotabrizicola sediminis</name>
    <dbReference type="NCBI Taxonomy" id="2486418"/>
    <lineage>
        <taxon>Bacteria</taxon>
        <taxon>Pseudomonadati</taxon>
        <taxon>Pseudomonadota</taxon>
        <taxon>Alphaproteobacteria</taxon>
        <taxon>Rhodobacterales</taxon>
        <taxon>Paracoccaceae</taxon>
        <taxon>Pseudotabrizicola</taxon>
    </lineage>
</organism>
<keyword evidence="1" id="KW-0472">Membrane</keyword>
<evidence type="ECO:0000313" key="4">
    <source>
        <dbReference type="Proteomes" id="UP000297741"/>
    </source>
</evidence>
<dbReference type="Pfam" id="PF00892">
    <property type="entry name" value="EamA"/>
    <property type="match status" value="1"/>
</dbReference>
<protein>
    <submittedName>
        <fullName evidence="3">EamA/RhaT family transporter</fullName>
    </submittedName>
</protein>
<accession>A0ABY2KN21</accession>
<dbReference type="SUPFAM" id="SSF103481">
    <property type="entry name" value="Multidrug resistance efflux transporter EmrE"/>
    <property type="match status" value="2"/>
</dbReference>
<comment type="caution">
    <text evidence="3">The sequence shown here is derived from an EMBL/GenBank/DDBJ whole genome shotgun (WGS) entry which is preliminary data.</text>
</comment>
<gene>
    <name evidence="3" type="ORF">EEB11_08015</name>
</gene>
<proteinExistence type="predicted"/>
<feature type="transmembrane region" description="Helical" evidence="1">
    <location>
        <begin position="247"/>
        <end position="268"/>
    </location>
</feature>
<feature type="transmembrane region" description="Helical" evidence="1">
    <location>
        <begin position="277"/>
        <end position="294"/>
    </location>
</feature>
<feature type="transmembrane region" description="Helical" evidence="1">
    <location>
        <begin position="219"/>
        <end position="241"/>
    </location>
</feature>
<feature type="transmembrane region" description="Helical" evidence="1">
    <location>
        <begin position="63"/>
        <end position="83"/>
    </location>
</feature>
<dbReference type="InterPro" id="IPR037185">
    <property type="entry name" value="EmrE-like"/>
</dbReference>
<feature type="transmembrane region" description="Helical" evidence="1">
    <location>
        <begin position="36"/>
        <end position="56"/>
    </location>
</feature>
<dbReference type="Proteomes" id="UP000297741">
    <property type="component" value="Unassembled WGS sequence"/>
</dbReference>
<evidence type="ECO:0000313" key="3">
    <source>
        <dbReference type="EMBL" id="TGD43988.1"/>
    </source>
</evidence>
<reference evidence="3 4" key="1">
    <citation type="submission" date="2018-11" db="EMBL/GenBank/DDBJ databases">
        <title>Tabrizicola sp. isolated from sediment of alpine lake.</title>
        <authorList>
            <person name="Liu Z."/>
        </authorList>
    </citation>
    <scope>NUCLEOTIDE SEQUENCE [LARGE SCALE GENOMIC DNA]</scope>
    <source>
        <strain evidence="3 4">DRYC-M-16</strain>
    </source>
</reference>